<accession>A0A843U1B6</accession>
<proteinExistence type="predicted"/>
<name>A0A843U1B6_COLES</name>
<protein>
    <submittedName>
        <fullName evidence="1">Uncharacterized protein</fullName>
    </submittedName>
</protein>
<evidence type="ECO:0000313" key="2">
    <source>
        <dbReference type="Proteomes" id="UP000652761"/>
    </source>
</evidence>
<gene>
    <name evidence="1" type="ORF">Taro_006620</name>
</gene>
<dbReference type="Proteomes" id="UP000652761">
    <property type="component" value="Unassembled WGS sequence"/>
</dbReference>
<dbReference type="AlphaFoldDB" id="A0A843U1B6"/>
<evidence type="ECO:0000313" key="1">
    <source>
        <dbReference type="EMBL" id="MQL74259.1"/>
    </source>
</evidence>
<sequence>MLLGVVTWSRRLGPLRRDRDRVGRRNQVATARCVATSAMRQSFAWCSALEGLSHSSRGWTGTLRSVSKFFPAQSS</sequence>
<dbReference type="EMBL" id="NMUH01000198">
    <property type="protein sequence ID" value="MQL74259.1"/>
    <property type="molecule type" value="Genomic_DNA"/>
</dbReference>
<organism evidence="1 2">
    <name type="scientific">Colocasia esculenta</name>
    <name type="common">Wild taro</name>
    <name type="synonym">Arum esculentum</name>
    <dbReference type="NCBI Taxonomy" id="4460"/>
    <lineage>
        <taxon>Eukaryota</taxon>
        <taxon>Viridiplantae</taxon>
        <taxon>Streptophyta</taxon>
        <taxon>Embryophyta</taxon>
        <taxon>Tracheophyta</taxon>
        <taxon>Spermatophyta</taxon>
        <taxon>Magnoliopsida</taxon>
        <taxon>Liliopsida</taxon>
        <taxon>Araceae</taxon>
        <taxon>Aroideae</taxon>
        <taxon>Colocasieae</taxon>
        <taxon>Colocasia</taxon>
    </lineage>
</organism>
<comment type="caution">
    <text evidence="1">The sequence shown here is derived from an EMBL/GenBank/DDBJ whole genome shotgun (WGS) entry which is preliminary data.</text>
</comment>
<keyword evidence="2" id="KW-1185">Reference proteome</keyword>
<reference evidence="1" key="1">
    <citation type="submission" date="2017-07" db="EMBL/GenBank/DDBJ databases">
        <title>Taro Niue Genome Assembly and Annotation.</title>
        <authorList>
            <person name="Atibalentja N."/>
            <person name="Keating K."/>
            <person name="Fields C.J."/>
        </authorList>
    </citation>
    <scope>NUCLEOTIDE SEQUENCE</scope>
    <source>
        <strain evidence="1">Niue_2</strain>
        <tissue evidence="1">Leaf</tissue>
    </source>
</reference>